<feature type="transmembrane region" description="Helical" evidence="2">
    <location>
        <begin position="320"/>
        <end position="344"/>
    </location>
</feature>
<feature type="region of interest" description="Disordered" evidence="1">
    <location>
        <begin position="288"/>
        <end position="308"/>
    </location>
</feature>
<evidence type="ECO:0000259" key="3">
    <source>
        <dbReference type="Pfam" id="PF20237"/>
    </source>
</evidence>
<keyword evidence="2" id="KW-0472">Membrane</keyword>
<dbReference type="Proteomes" id="UP000235672">
    <property type="component" value="Unassembled WGS sequence"/>
</dbReference>
<gene>
    <name evidence="4" type="ORF">NA56DRAFT_453729</name>
</gene>
<feature type="region of interest" description="Disordered" evidence="1">
    <location>
        <begin position="1"/>
        <end position="44"/>
    </location>
</feature>
<sequence>MPAMNISIQRRESSVTTMVSSQASSPRPPTPNETEADPAEDVNKPVEGWPALAKLMNDTPDLEAFPSFTDLNLKSLLYYQAELIYLRKELHTVEWKDFRNSTGTDDSSKFSKDLVWVFMAVEDGNPPEQWALICRIRDVLEKYNKALLQFSRISSLNDADGCNVQTLKDCIRYNKGWKLTGPGSETWGDAAEVTKGKSLPHLVLCFFTGFFKSPELKRKTSEQEFEEHLISPRAGRKPDGLTLWVAHSFIPLYHYFYKKYEPRRDNFLKWYEPHQEKFIKWWRPAQTRDAEKGGSKPPPGGDCKNGGGTSVTMTAYSENWIVRTTSIFTTVVACLLPTVAITVLARVHTMGMILGLIALFTAIFAVGTGS</sequence>
<name>A0A2J6PFL9_9HELO</name>
<feature type="domain" description="DUF6594" evidence="3">
    <location>
        <begin position="49"/>
        <end position="367"/>
    </location>
</feature>
<evidence type="ECO:0000313" key="5">
    <source>
        <dbReference type="Proteomes" id="UP000235672"/>
    </source>
</evidence>
<dbReference type="EMBL" id="KZ613542">
    <property type="protein sequence ID" value="PMD12783.1"/>
    <property type="molecule type" value="Genomic_DNA"/>
</dbReference>
<evidence type="ECO:0000256" key="2">
    <source>
        <dbReference type="SAM" id="Phobius"/>
    </source>
</evidence>
<reference evidence="4 5" key="1">
    <citation type="submission" date="2016-05" db="EMBL/GenBank/DDBJ databases">
        <title>A degradative enzymes factory behind the ericoid mycorrhizal symbiosis.</title>
        <authorList>
            <consortium name="DOE Joint Genome Institute"/>
            <person name="Martino E."/>
            <person name="Morin E."/>
            <person name="Grelet G."/>
            <person name="Kuo A."/>
            <person name="Kohler A."/>
            <person name="Daghino S."/>
            <person name="Barry K."/>
            <person name="Choi C."/>
            <person name="Cichocki N."/>
            <person name="Clum A."/>
            <person name="Copeland A."/>
            <person name="Hainaut M."/>
            <person name="Haridas S."/>
            <person name="Labutti K."/>
            <person name="Lindquist E."/>
            <person name="Lipzen A."/>
            <person name="Khouja H.-R."/>
            <person name="Murat C."/>
            <person name="Ohm R."/>
            <person name="Olson A."/>
            <person name="Spatafora J."/>
            <person name="Veneault-Fourrey C."/>
            <person name="Henrissat B."/>
            <person name="Grigoriev I."/>
            <person name="Martin F."/>
            <person name="Perotto S."/>
        </authorList>
    </citation>
    <scope>NUCLEOTIDE SEQUENCE [LARGE SCALE GENOMIC DNA]</scope>
    <source>
        <strain evidence="4 5">UAMH 7357</strain>
    </source>
</reference>
<keyword evidence="5" id="KW-1185">Reference proteome</keyword>
<evidence type="ECO:0000313" key="4">
    <source>
        <dbReference type="EMBL" id="PMD12783.1"/>
    </source>
</evidence>
<organism evidence="4 5">
    <name type="scientific">Hyaloscypha hepaticicola</name>
    <dbReference type="NCBI Taxonomy" id="2082293"/>
    <lineage>
        <taxon>Eukaryota</taxon>
        <taxon>Fungi</taxon>
        <taxon>Dikarya</taxon>
        <taxon>Ascomycota</taxon>
        <taxon>Pezizomycotina</taxon>
        <taxon>Leotiomycetes</taxon>
        <taxon>Helotiales</taxon>
        <taxon>Hyaloscyphaceae</taxon>
        <taxon>Hyaloscypha</taxon>
    </lineage>
</organism>
<proteinExistence type="predicted"/>
<keyword evidence="2" id="KW-0812">Transmembrane</keyword>
<dbReference type="AlphaFoldDB" id="A0A2J6PFL9"/>
<dbReference type="OrthoDB" id="5342093at2759"/>
<feature type="compositionally biased region" description="Polar residues" evidence="1">
    <location>
        <begin position="14"/>
        <end position="25"/>
    </location>
</feature>
<feature type="transmembrane region" description="Helical" evidence="2">
    <location>
        <begin position="351"/>
        <end position="369"/>
    </location>
</feature>
<dbReference type="InterPro" id="IPR046529">
    <property type="entry name" value="DUF6594"/>
</dbReference>
<dbReference type="PANTHER" id="PTHR34502:SF5">
    <property type="entry name" value="DUF6594 DOMAIN-CONTAINING PROTEIN"/>
    <property type="match status" value="1"/>
</dbReference>
<protein>
    <recommendedName>
        <fullName evidence="3">DUF6594 domain-containing protein</fullName>
    </recommendedName>
</protein>
<dbReference type="STRING" id="1745343.A0A2J6PFL9"/>
<evidence type="ECO:0000256" key="1">
    <source>
        <dbReference type="SAM" id="MobiDB-lite"/>
    </source>
</evidence>
<dbReference type="Pfam" id="PF20237">
    <property type="entry name" value="DUF6594"/>
    <property type="match status" value="1"/>
</dbReference>
<keyword evidence="2" id="KW-1133">Transmembrane helix</keyword>
<accession>A0A2J6PFL9</accession>
<dbReference type="PANTHER" id="PTHR34502">
    <property type="entry name" value="DUF6594 DOMAIN-CONTAINING PROTEIN-RELATED"/>
    <property type="match status" value="1"/>
</dbReference>